<reference evidence="1" key="1">
    <citation type="submission" date="2019-10" db="EMBL/GenBank/DDBJ databases">
        <title>Conservation and host-specific expression of non-tandemly repeated heterogenous ribosome RNA gene in arbuscular mycorrhizal fungi.</title>
        <authorList>
            <person name="Maeda T."/>
            <person name="Kobayashi Y."/>
            <person name="Nakagawa T."/>
            <person name="Ezawa T."/>
            <person name="Yamaguchi K."/>
            <person name="Bino T."/>
            <person name="Nishimoto Y."/>
            <person name="Shigenobu S."/>
            <person name="Kawaguchi M."/>
        </authorList>
    </citation>
    <scope>NUCLEOTIDE SEQUENCE</scope>
    <source>
        <strain evidence="1">HR1</strain>
    </source>
</reference>
<name>A0A8H3LT46_9GLOM</name>
<dbReference type="EMBL" id="BLAL01000206">
    <property type="protein sequence ID" value="GES91750.1"/>
    <property type="molecule type" value="Genomic_DNA"/>
</dbReference>
<accession>A0A8H3LT46</accession>
<protein>
    <submittedName>
        <fullName evidence="1">Uncharacterized protein</fullName>
    </submittedName>
</protein>
<evidence type="ECO:0000313" key="1">
    <source>
        <dbReference type="EMBL" id="GES91750.1"/>
    </source>
</evidence>
<proteinExistence type="predicted"/>
<organism evidence="1 2">
    <name type="scientific">Rhizophagus clarus</name>
    <dbReference type="NCBI Taxonomy" id="94130"/>
    <lineage>
        <taxon>Eukaryota</taxon>
        <taxon>Fungi</taxon>
        <taxon>Fungi incertae sedis</taxon>
        <taxon>Mucoromycota</taxon>
        <taxon>Glomeromycotina</taxon>
        <taxon>Glomeromycetes</taxon>
        <taxon>Glomerales</taxon>
        <taxon>Glomeraceae</taxon>
        <taxon>Rhizophagus</taxon>
    </lineage>
</organism>
<evidence type="ECO:0000313" key="2">
    <source>
        <dbReference type="Proteomes" id="UP000615446"/>
    </source>
</evidence>
<gene>
    <name evidence="1" type="ORF">RCL2_001855200</name>
</gene>
<dbReference type="AlphaFoldDB" id="A0A8H3LT46"/>
<comment type="caution">
    <text evidence="1">The sequence shown here is derived from an EMBL/GenBank/DDBJ whole genome shotgun (WGS) entry which is preliminary data.</text>
</comment>
<dbReference type="Proteomes" id="UP000615446">
    <property type="component" value="Unassembled WGS sequence"/>
</dbReference>
<sequence length="68" mass="8185">MIEEYDSEDTISAIQEDITEEQQEVYKGRKIYKIEDKVKNNYIKIIGTNGERTRYKCKKCNEYTWIVV</sequence>